<feature type="region of interest" description="Disordered" evidence="1">
    <location>
        <begin position="527"/>
        <end position="550"/>
    </location>
</feature>
<name>A0A4S8KKP4_DENBC</name>
<keyword evidence="2" id="KW-0812">Transmembrane</keyword>
<dbReference type="AlphaFoldDB" id="A0A4S8KKP4"/>
<proteinExistence type="predicted"/>
<organism evidence="3 4">
    <name type="scientific">Dendrothele bispora (strain CBS 962.96)</name>
    <dbReference type="NCBI Taxonomy" id="1314807"/>
    <lineage>
        <taxon>Eukaryota</taxon>
        <taxon>Fungi</taxon>
        <taxon>Dikarya</taxon>
        <taxon>Basidiomycota</taxon>
        <taxon>Agaricomycotina</taxon>
        <taxon>Agaricomycetes</taxon>
        <taxon>Agaricomycetidae</taxon>
        <taxon>Agaricales</taxon>
        <taxon>Agaricales incertae sedis</taxon>
        <taxon>Dendrothele</taxon>
    </lineage>
</organism>
<feature type="compositionally biased region" description="Polar residues" evidence="1">
    <location>
        <begin position="536"/>
        <end position="549"/>
    </location>
</feature>
<feature type="compositionally biased region" description="Polar residues" evidence="1">
    <location>
        <begin position="452"/>
        <end position="465"/>
    </location>
</feature>
<feature type="compositionally biased region" description="Polar residues" evidence="1">
    <location>
        <begin position="472"/>
        <end position="482"/>
    </location>
</feature>
<feature type="compositionally biased region" description="Basic and acidic residues" evidence="1">
    <location>
        <begin position="54"/>
        <end position="74"/>
    </location>
</feature>
<feature type="region of interest" description="Disordered" evidence="1">
    <location>
        <begin position="32"/>
        <end position="486"/>
    </location>
</feature>
<feature type="compositionally biased region" description="Polar residues" evidence="1">
    <location>
        <begin position="358"/>
        <end position="371"/>
    </location>
</feature>
<evidence type="ECO:0000256" key="2">
    <source>
        <dbReference type="SAM" id="Phobius"/>
    </source>
</evidence>
<feature type="compositionally biased region" description="Polar residues" evidence="1">
    <location>
        <begin position="83"/>
        <end position="96"/>
    </location>
</feature>
<feature type="compositionally biased region" description="Polar residues" evidence="1">
    <location>
        <begin position="131"/>
        <end position="140"/>
    </location>
</feature>
<feature type="compositionally biased region" description="Basic and acidic residues" evidence="1">
    <location>
        <begin position="143"/>
        <end position="157"/>
    </location>
</feature>
<gene>
    <name evidence="3" type="ORF">K435DRAFT_787391</name>
</gene>
<evidence type="ECO:0000256" key="1">
    <source>
        <dbReference type="SAM" id="MobiDB-lite"/>
    </source>
</evidence>
<feature type="transmembrane region" description="Helical" evidence="2">
    <location>
        <begin position="697"/>
        <end position="719"/>
    </location>
</feature>
<feature type="compositionally biased region" description="Polar residues" evidence="1">
    <location>
        <begin position="409"/>
        <end position="418"/>
    </location>
</feature>
<feature type="compositionally biased region" description="Polar residues" evidence="1">
    <location>
        <begin position="593"/>
        <end position="613"/>
    </location>
</feature>
<evidence type="ECO:0000313" key="4">
    <source>
        <dbReference type="Proteomes" id="UP000297245"/>
    </source>
</evidence>
<dbReference type="Proteomes" id="UP000297245">
    <property type="component" value="Unassembled WGS sequence"/>
</dbReference>
<sequence length="728" mass="78595">MSGTNALPRTIYDSAISKVGDRIVYSDLGRTTISTDAGQPGFLQPTSQPEADFDGSHDHDANTDNHDGFHRRSGDSGGDPEQYDQQTSTGNDQGTENAYGRNTDDQTAAEDVPSNSLENFPASHDDDNHHSTGQPFSQLASEPEARADFDGSHDHGADTNNYDGFHRSSGNSRGDPEQYDQQTSTSDNHVTESTYGWNTDGQIAAEDTPSNPLENVPASHNDDTHHDSGQPFSQPASEPEADDADTNGFHRGSGNPGGDQEQCDQQTSTGNDRGTESTYGWNTDGQTAAEEPPSKLNPLENFPAGHDDDTHHNAGQPFSQPTSQPEADFDGSHDHDADTNYDGFQHSSGNSGEDPEQYDQQTSTGNDQGTESAYGRSTDGQTTAEDPPSNPLENFAASYDDDALHNAGQPLSQPTSQPEADFDGFHDHDADMNNYDGFQHSSGSSGGDPEQYDQQTVNGNDQGTENAHGRNTDGQTTVEDSPSNPTNFFANAANFSFFTNSNINNTRGNTLNNISGNVLQGDQSNWDDDIHYNAGQPFSQPNSQANFNGSYYYDADTNNYNGFRHSSGNSGGGTEWYDQPTSGNDQRTDDAYSWNTDSQATADDPLSNPTNTGHSGGPSRIFGGVNGGCTEQDNRKINRNIQHVGVYNEGKWETFLAGGGVATTAFYAGHKTATVQRPSIPTNNTTVIIYPQYPLDLVHPLVVSYVILPVMLIHLFPAVREHLVAIMR</sequence>
<feature type="compositionally biased region" description="Polar residues" evidence="1">
    <location>
        <begin position="158"/>
        <end position="172"/>
    </location>
</feature>
<evidence type="ECO:0000313" key="3">
    <source>
        <dbReference type="EMBL" id="THU76062.1"/>
    </source>
</evidence>
<feature type="compositionally biased region" description="Polar residues" evidence="1">
    <location>
        <begin position="179"/>
        <end position="201"/>
    </location>
</feature>
<protein>
    <submittedName>
        <fullName evidence="3">Uncharacterized protein</fullName>
    </submittedName>
</protein>
<feature type="region of interest" description="Disordered" evidence="1">
    <location>
        <begin position="563"/>
        <end position="628"/>
    </location>
</feature>
<reference evidence="3 4" key="1">
    <citation type="journal article" date="2019" name="Nat. Ecol. Evol.">
        <title>Megaphylogeny resolves global patterns of mushroom evolution.</title>
        <authorList>
            <person name="Varga T."/>
            <person name="Krizsan K."/>
            <person name="Foldi C."/>
            <person name="Dima B."/>
            <person name="Sanchez-Garcia M."/>
            <person name="Sanchez-Ramirez S."/>
            <person name="Szollosi G.J."/>
            <person name="Szarkandi J.G."/>
            <person name="Papp V."/>
            <person name="Albert L."/>
            <person name="Andreopoulos W."/>
            <person name="Angelini C."/>
            <person name="Antonin V."/>
            <person name="Barry K.W."/>
            <person name="Bougher N.L."/>
            <person name="Buchanan P."/>
            <person name="Buyck B."/>
            <person name="Bense V."/>
            <person name="Catcheside P."/>
            <person name="Chovatia M."/>
            <person name="Cooper J."/>
            <person name="Damon W."/>
            <person name="Desjardin D."/>
            <person name="Finy P."/>
            <person name="Geml J."/>
            <person name="Haridas S."/>
            <person name="Hughes K."/>
            <person name="Justo A."/>
            <person name="Karasinski D."/>
            <person name="Kautmanova I."/>
            <person name="Kiss B."/>
            <person name="Kocsube S."/>
            <person name="Kotiranta H."/>
            <person name="LaButti K.M."/>
            <person name="Lechner B.E."/>
            <person name="Liimatainen K."/>
            <person name="Lipzen A."/>
            <person name="Lukacs Z."/>
            <person name="Mihaltcheva S."/>
            <person name="Morgado L.N."/>
            <person name="Niskanen T."/>
            <person name="Noordeloos M.E."/>
            <person name="Ohm R.A."/>
            <person name="Ortiz-Santana B."/>
            <person name="Ovrebo C."/>
            <person name="Racz N."/>
            <person name="Riley R."/>
            <person name="Savchenko A."/>
            <person name="Shiryaev A."/>
            <person name="Soop K."/>
            <person name="Spirin V."/>
            <person name="Szebenyi C."/>
            <person name="Tomsovsky M."/>
            <person name="Tulloss R.E."/>
            <person name="Uehling J."/>
            <person name="Grigoriev I.V."/>
            <person name="Vagvolgyi C."/>
            <person name="Papp T."/>
            <person name="Martin F.M."/>
            <person name="Miettinen O."/>
            <person name="Hibbett D.S."/>
            <person name="Nagy L.G."/>
        </authorList>
    </citation>
    <scope>NUCLEOTIDE SEQUENCE [LARGE SCALE GENOMIC DNA]</scope>
    <source>
        <strain evidence="3 4">CBS 962.96</strain>
    </source>
</reference>
<accession>A0A4S8KKP4</accession>
<keyword evidence="2" id="KW-0472">Membrane</keyword>
<dbReference type="EMBL" id="ML181225">
    <property type="protein sequence ID" value="THU76062.1"/>
    <property type="molecule type" value="Genomic_DNA"/>
</dbReference>
<feature type="compositionally biased region" description="Polar residues" evidence="1">
    <location>
        <begin position="316"/>
        <end position="325"/>
    </location>
</feature>
<feature type="compositionally biased region" description="Polar residues" evidence="1">
    <location>
        <begin position="263"/>
        <end position="286"/>
    </location>
</feature>
<keyword evidence="4" id="KW-1185">Reference proteome</keyword>
<keyword evidence="2" id="KW-1133">Transmembrane helix</keyword>